<sequence>MIYRFISKTTFDQIWPTKAKWVILSCSLTLLSACQTVPTQTAQNAISEPTLTTDESPKLPILDLEIHNAESDIPEDLALRVLQNTQQNLNLLADTTPEEPLSIFVKPTEGAKDLWPVLSERFFITPANTHNFQDYLNYYTKNPNYLTRISDRARPYLYFILQEVKSRQMPYEVALLPVVESGFQPYAKSYQSAAGLWQFMPNTGEMFGLERNWWYDGRQDIHRSTEAALNYLQQLYVQNEYDWLLALASYNAGYGNVLKAKRLYLNKNPNGDANFWNIRKYLPKETQHYVPQLLAVSYLVKHRQSYQITLNPIENHVHFEKVNLSQQVDFISLAKITGVAKEQLKLLNAGYLQPTTPPKGPFEILLPVAASQTFKAALDKQPEILAVQWTKHVVKKGESLSVIAEKYKTRAAAIQRLNEMKNTNIRVGKTLLIPVPVQYAKQLLKPKEPVKYQGSVVFHKVKTGESLWTIARYYDITTKELCQWNNIGIREPLYKGQNLKIRSNQYGKQVTYTLKNGDSLWTVAQKYKVSTNQLARWNQISEAEVLQPGQKISVWVKS</sequence>
<accession>A0A6F8PP75</accession>
<dbReference type="PANTHER" id="PTHR33734">
    <property type="entry name" value="LYSM DOMAIN-CONTAINING GPI-ANCHORED PROTEIN 2"/>
    <property type="match status" value="1"/>
</dbReference>
<dbReference type="KEGG" id="tzo:THMIRHAT_16680"/>
<feature type="domain" description="LysM" evidence="2">
    <location>
        <begin position="457"/>
        <end position="501"/>
    </location>
</feature>
<dbReference type="InterPro" id="IPR018392">
    <property type="entry name" value="LysM"/>
</dbReference>
<dbReference type="Gene3D" id="1.10.530.10">
    <property type="match status" value="1"/>
</dbReference>
<dbReference type="EMBL" id="AP021888">
    <property type="protein sequence ID" value="BBP43922.1"/>
    <property type="molecule type" value="Genomic_DNA"/>
</dbReference>
<evidence type="ECO:0000256" key="1">
    <source>
        <dbReference type="ARBA" id="ARBA00007734"/>
    </source>
</evidence>
<name>A0A6F8PP75_9GAMM</name>
<dbReference type="SUPFAM" id="SSF53955">
    <property type="entry name" value="Lysozyme-like"/>
    <property type="match status" value="1"/>
</dbReference>
<dbReference type="SMART" id="SM00257">
    <property type="entry name" value="LysM"/>
    <property type="match status" value="3"/>
</dbReference>
<proteinExistence type="inferred from homology"/>
<dbReference type="PROSITE" id="PS51782">
    <property type="entry name" value="LYSM"/>
    <property type="match status" value="3"/>
</dbReference>
<dbReference type="Gene3D" id="3.10.350.10">
    <property type="entry name" value="LysM domain"/>
    <property type="match status" value="3"/>
</dbReference>
<comment type="similarity">
    <text evidence="1">Belongs to the transglycosylase Slt family.</text>
</comment>
<dbReference type="CDD" id="cd00118">
    <property type="entry name" value="LysM"/>
    <property type="match status" value="3"/>
</dbReference>
<dbReference type="PANTHER" id="PTHR33734:SF22">
    <property type="entry name" value="MEMBRANE-BOUND LYTIC MUREIN TRANSGLYCOSYLASE D"/>
    <property type="match status" value="1"/>
</dbReference>
<dbReference type="GO" id="GO:0016020">
    <property type="term" value="C:membrane"/>
    <property type="evidence" value="ECO:0007669"/>
    <property type="project" value="InterPro"/>
</dbReference>
<feature type="domain" description="LysM" evidence="2">
    <location>
        <begin position="390"/>
        <end position="433"/>
    </location>
</feature>
<dbReference type="InterPro" id="IPR000189">
    <property type="entry name" value="Transglyc_AS"/>
</dbReference>
<feature type="domain" description="LysM" evidence="2">
    <location>
        <begin position="510"/>
        <end position="554"/>
    </location>
</feature>
<dbReference type="GO" id="GO:0008932">
    <property type="term" value="F:lytic endotransglycosylase activity"/>
    <property type="evidence" value="ECO:0007669"/>
    <property type="project" value="TreeGrafter"/>
</dbReference>
<keyword evidence="4" id="KW-1185">Reference proteome</keyword>
<dbReference type="GO" id="GO:0000270">
    <property type="term" value="P:peptidoglycan metabolic process"/>
    <property type="evidence" value="ECO:0007669"/>
    <property type="project" value="InterPro"/>
</dbReference>
<organism evidence="3 4">
    <name type="scientific">Thiosulfativibrio zosterae</name>
    <dbReference type="NCBI Taxonomy" id="2675053"/>
    <lineage>
        <taxon>Bacteria</taxon>
        <taxon>Pseudomonadati</taxon>
        <taxon>Pseudomonadota</taxon>
        <taxon>Gammaproteobacteria</taxon>
        <taxon>Thiotrichales</taxon>
        <taxon>Piscirickettsiaceae</taxon>
        <taxon>Thiosulfativibrio</taxon>
    </lineage>
</organism>
<dbReference type="CDD" id="cd16894">
    <property type="entry name" value="MltD-like"/>
    <property type="match status" value="1"/>
</dbReference>
<dbReference type="Pfam" id="PF01464">
    <property type="entry name" value="SLT"/>
    <property type="match status" value="1"/>
</dbReference>
<dbReference type="InterPro" id="IPR008258">
    <property type="entry name" value="Transglycosylase_SLT_dom_1"/>
</dbReference>
<dbReference type="InterPro" id="IPR036779">
    <property type="entry name" value="LysM_dom_sf"/>
</dbReference>
<dbReference type="InterPro" id="IPR023346">
    <property type="entry name" value="Lysozyme-like_dom_sf"/>
</dbReference>
<dbReference type="Pfam" id="PF01476">
    <property type="entry name" value="LysM"/>
    <property type="match status" value="3"/>
</dbReference>
<dbReference type="PROSITE" id="PS00922">
    <property type="entry name" value="TRANSGLYCOSYLASE"/>
    <property type="match status" value="1"/>
</dbReference>
<evidence type="ECO:0000313" key="3">
    <source>
        <dbReference type="EMBL" id="BBP43922.1"/>
    </source>
</evidence>
<evidence type="ECO:0000259" key="2">
    <source>
        <dbReference type="PROSITE" id="PS51782"/>
    </source>
</evidence>
<dbReference type="Proteomes" id="UP000501466">
    <property type="component" value="Chromosome"/>
</dbReference>
<gene>
    <name evidence="3" type="ORF">THMIRHAT_16680</name>
</gene>
<dbReference type="AlphaFoldDB" id="A0A6F8PP75"/>
<dbReference type="PROSITE" id="PS51257">
    <property type="entry name" value="PROKAR_LIPOPROTEIN"/>
    <property type="match status" value="1"/>
</dbReference>
<dbReference type="SUPFAM" id="SSF54106">
    <property type="entry name" value="LysM domain"/>
    <property type="match status" value="3"/>
</dbReference>
<evidence type="ECO:0000313" key="4">
    <source>
        <dbReference type="Proteomes" id="UP000501466"/>
    </source>
</evidence>
<protein>
    <submittedName>
        <fullName evidence="3">Lytic transglycosylase</fullName>
    </submittedName>
</protein>
<reference evidence="4" key="1">
    <citation type="submission" date="2019-11" db="EMBL/GenBank/DDBJ databases">
        <title>Isolation and characterization of two novel species in the genus Thiomicrorhabdus.</title>
        <authorList>
            <person name="Mochizuki J."/>
            <person name="Kojima H."/>
            <person name="Fukui M."/>
        </authorList>
    </citation>
    <scope>NUCLEOTIDE SEQUENCE [LARGE SCALE GENOMIC DNA]</scope>
    <source>
        <strain evidence="4">AkT22</strain>
    </source>
</reference>